<keyword evidence="10" id="KW-0675">Receptor</keyword>
<comment type="subcellular location">
    <subcellularLocation>
        <location evidence="1">Cell outer membrane</location>
        <topology evidence="1">Multi-pass membrane protein</topology>
    </subcellularLocation>
</comment>
<protein>
    <submittedName>
        <fullName evidence="10">TonB-dependent receptor</fullName>
    </submittedName>
</protein>
<evidence type="ECO:0000256" key="3">
    <source>
        <dbReference type="ARBA" id="ARBA00022452"/>
    </source>
</evidence>
<evidence type="ECO:0000256" key="5">
    <source>
        <dbReference type="ARBA" id="ARBA00023136"/>
    </source>
</evidence>
<dbReference type="InterPro" id="IPR037066">
    <property type="entry name" value="Plug_dom_sf"/>
</dbReference>
<evidence type="ECO:0000313" key="10">
    <source>
        <dbReference type="EMBL" id="GAA0583885.1"/>
    </source>
</evidence>
<evidence type="ECO:0000256" key="6">
    <source>
        <dbReference type="ARBA" id="ARBA00023237"/>
    </source>
</evidence>
<evidence type="ECO:0000256" key="1">
    <source>
        <dbReference type="ARBA" id="ARBA00004571"/>
    </source>
</evidence>
<dbReference type="InterPro" id="IPR013784">
    <property type="entry name" value="Carb-bd-like_fold"/>
</dbReference>
<dbReference type="InterPro" id="IPR057601">
    <property type="entry name" value="Oar-like_b-barrel"/>
</dbReference>
<evidence type="ECO:0000256" key="7">
    <source>
        <dbReference type="SAM" id="SignalP"/>
    </source>
</evidence>
<feature type="chain" id="PRO_5047476764" evidence="7">
    <location>
        <begin position="31"/>
        <end position="964"/>
    </location>
</feature>
<proteinExistence type="predicted"/>
<keyword evidence="11" id="KW-1185">Reference proteome</keyword>
<keyword evidence="4" id="KW-0812">Transmembrane</keyword>
<keyword evidence="3" id="KW-1134">Transmembrane beta strand</keyword>
<dbReference type="Proteomes" id="UP001499951">
    <property type="component" value="Unassembled WGS sequence"/>
</dbReference>
<feature type="signal peptide" evidence="7">
    <location>
        <begin position="1"/>
        <end position="30"/>
    </location>
</feature>
<dbReference type="Pfam" id="PF07715">
    <property type="entry name" value="Plug"/>
    <property type="match status" value="1"/>
</dbReference>
<evidence type="ECO:0000256" key="2">
    <source>
        <dbReference type="ARBA" id="ARBA00022448"/>
    </source>
</evidence>
<feature type="domain" description="TonB-dependent receptor plug" evidence="8">
    <location>
        <begin position="135"/>
        <end position="239"/>
    </location>
</feature>
<keyword evidence="6" id="KW-0998">Cell outer membrane</keyword>
<dbReference type="InterPro" id="IPR036942">
    <property type="entry name" value="Beta-barrel_TonB_sf"/>
</dbReference>
<dbReference type="RefSeq" id="WP_166937085.1">
    <property type="nucleotide sequence ID" value="NZ_BAAADD010000010.1"/>
</dbReference>
<dbReference type="SUPFAM" id="SSF49452">
    <property type="entry name" value="Starch-binding domain-like"/>
    <property type="match status" value="1"/>
</dbReference>
<evidence type="ECO:0000259" key="8">
    <source>
        <dbReference type="Pfam" id="PF07715"/>
    </source>
</evidence>
<reference evidence="10 11" key="1">
    <citation type="journal article" date="2019" name="Int. J. Syst. Evol. Microbiol.">
        <title>The Global Catalogue of Microorganisms (GCM) 10K type strain sequencing project: providing services to taxonomists for standard genome sequencing and annotation.</title>
        <authorList>
            <consortium name="The Broad Institute Genomics Platform"/>
            <consortium name="The Broad Institute Genome Sequencing Center for Infectious Disease"/>
            <person name="Wu L."/>
            <person name="Ma J."/>
        </authorList>
    </citation>
    <scope>NUCLEOTIDE SEQUENCE [LARGE SCALE GENOMIC DNA]</scope>
    <source>
        <strain evidence="10 11">JCM 15089</strain>
    </source>
</reference>
<evidence type="ECO:0000313" key="11">
    <source>
        <dbReference type="Proteomes" id="UP001499951"/>
    </source>
</evidence>
<feature type="domain" description="TonB-dependent transporter Oar-like beta-barrel" evidence="9">
    <location>
        <begin position="247"/>
        <end position="338"/>
    </location>
</feature>
<evidence type="ECO:0000259" key="9">
    <source>
        <dbReference type="Pfam" id="PF25183"/>
    </source>
</evidence>
<gene>
    <name evidence="10" type="ORF">GCM10008942_36020</name>
</gene>
<feature type="domain" description="TonB-dependent transporter Oar-like beta-barrel" evidence="9">
    <location>
        <begin position="343"/>
        <end position="854"/>
    </location>
</feature>
<dbReference type="PANTHER" id="PTHR30069:SF46">
    <property type="entry name" value="OAR PROTEIN"/>
    <property type="match status" value="1"/>
</dbReference>
<dbReference type="SUPFAM" id="SSF56935">
    <property type="entry name" value="Porins"/>
    <property type="match status" value="1"/>
</dbReference>
<evidence type="ECO:0000256" key="4">
    <source>
        <dbReference type="ARBA" id="ARBA00022692"/>
    </source>
</evidence>
<dbReference type="InterPro" id="IPR012910">
    <property type="entry name" value="Plug_dom"/>
</dbReference>
<sequence length="964" mass="105264">MFNLTNRARLVLTASAIAIMAAFSVDPAYAVEQTARLQGTVANAAAGTAITAVNRTTGETVQGKVRSDGSYIFLGLRPGAYEITAGSDKESIRLSVGTTATLNLDASAAATETVVVSGTKVAQGFAPQQDLHASEVATSVSQIEIQKLPQLDRNFLGFAATAPGVIVQNAGIAGDKTFSAGGGSSSRVNVFIDGQSMKNQVLKGGVAGEESSRGNPFPLAAIDEYKVSTQNFKAEYEQAGTAIITAVTKTGGDDFHGDLFEEYQGKDMVGQPYYSRGAEKPDYSRHQYGANFSGPIIEGKLHFLLAYEAVDQNTPTTPYNFSNRLAPPELAKLTGTASAGNFHQKMPFAKFTWDVGDNDTIDLTLMDREESDRRDFGGSTTYSAGHNLNQFVRQGTLNWKHRAGDVLNEMSFEVQAYHWKQSNLDNSPNITLVDTSSTAGCTVYCSVVALTGGNQYHQKKSQDNFTFKDNLTYAGIDWYGQHILKAGIKIAHYSYSATEALHQYFYDTTTYNFSGSNTPIAAQVNVGSPEVKSSNMQLGVFIQDDWTVDQHLTVNIGLRWDYETNMFDNNFITPPDVAAAIRGWSNFKNAGFNPEDYISNGGNRTATAGMFQPRLGASYDLDGDGETVFFAGAGRYYDRDIYDYTQLEYRRSYASQYSLVFGTGPGQVPWNPAYLDPAKLETLGAVSGAREIEALKNNNKVPYTDQFNIGIRQKFGWLDTGVTFAHIEGYHNFNWMLGNRQADGSWCVNGPQYACQPWGNGLPGFGSFIISNDSGRTHYNAVYLTASKAYSETSPWGFSSTLTIANARALGNDSDAFNFDVATPEAGGWHAASGVDRYRWVTSAVVDGPWGTSLSGLVTLASGAPFGRADCRAPACRLNQSWYYPKGLVNYKQIDLKLAKTFDTFEGQNVTLDFQVYNVFDWINRTYSQWVAGFSNDTTPATLRPDKDTTGPARTFQVGIKYHF</sequence>
<dbReference type="Pfam" id="PF25183">
    <property type="entry name" value="OMP_b-brl_4"/>
    <property type="match status" value="2"/>
</dbReference>
<keyword evidence="2" id="KW-0813">Transport</keyword>
<accession>A0ABN1F7G6</accession>
<dbReference type="Gene3D" id="2.40.170.20">
    <property type="entry name" value="TonB-dependent receptor, beta-barrel domain"/>
    <property type="match status" value="1"/>
</dbReference>
<keyword evidence="5" id="KW-0472">Membrane</keyword>
<dbReference type="EMBL" id="BAAADD010000010">
    <property type="protein sequence ID" value="GAA0583885.1"/>
    <property type="molecule type" value="Genomic_DNA"/>
</dbReference>
<dbReference type="PANTHER" id="PTHR30069">
    <property type="entry name" value="TONB-DEPENDENT OUTER MEMBRANE RECEPTOR"/>
    <property type="match status" value="1"/>
</dbReference>
<organism evidence="10 11">
    <name type="scientific">Rhizomicrobium electricum</name>
    <dbReference type="NCBI Taxonomy" id="480070"/>
    <lineage>
        <taxon>Bacteria</taxon>
        <taxon>Pseudomonadati</taxon>
        <taxon>Pseudomonadota</taxon>
        <taxon>Alphaproteobacteria</taxon>
        <taxon>Micropepsales</taxon>
        <taxon>Micropepsaceae</taxon>
        <taxon>Rhizomicrobium</taxon>
    </lineage>
</organism>
<comment type="caution">
    <text evidence="10">The sequence shown here is derived from an EMBL/GenBank/DDBJ whole genome shotgun (WGS) entry which is preliminary data.</text>
</comment>
<dbReference type="Gene3D" id="2.170.130.10">
    <property type="entry name" value="TonB-dependent receptor, plug domain"/>
    <property type="match status" value="1"/>
</dbReference>
<dbReference type="InterPro" id="IPR039426">
    <property type="entry name" value="TonB-dep_rcpt-like"/>
</dbReference>
<name>A0ABN1F7G6_9PROT</name>
<keyword evidence="7" id="KW-0732">Signal</keyword>